<keyword evidence="4" id="KW-1185">Reference proteome</keyword>
<dbReference type="InterPro" id="IPR013103">
    <property type="entry name" value="RVT_2"/>
</dbReference>
<feature type="region of interest" description="Disordered" evidence="1">
    <location>
        <begin position="116"/>
        <end position="161"/>
    </location>
</feature>
<dbReference type="EMBL" id="JAEFCI010004952">
    <property type="protein sequence ID" value="KAG5460616.1"/>
    <property type="molecule type" value="Genomic_DNA"/>
</dbReference>
<dbReference type="Pfam" id="PF07727">
    <property type="entry name" value="RVT_2"/>
    <property type="match status" value="1"/>
</dbReference>
<accession>A0A8H7ZW57</accession>
<dbReference type="Proteomes" id="UP000673691">
    <property type="component" value="Unassembled WGS sequence"/>
</dbReference>
<keyword evidence="3" id="KW-0695">RNA-directed DNA polymerase</keyword>
<feature type="compositionally biased region" description="Basic and acidic residues" evidence="1">
    <location>
        <begin position="128"/>
        <end position="137"/>
    </location>
</feature>
<evidence type="ECO:0000256" key="1">
    <source>
        <dbReference type="SAM" id="MobiDB-lite"/>
    </source>
</evidence>
<name>A0A8H7ZW57_9FUNG</name>
<feature type="non-terminal residue" evidence="3">
    <location>
        <position position="1"/>
    </location>
</feature>
<sequence>PGLTVAYTVLPETAEGFPPDSSNKVWELNKALYGLKQSAREWNCEMDKVLENFGLQPVSHEPCLYVKKEGTTVVAVLALYVDDLVIAGLDLPAILHLKELLASKFELSGGGPLQQILGERGGRRRRDARPEAARRAAEGGAAGGRRRPEMARRAAGGGVAAEGGKGKHLFAVFWVRAERKFACGLTPRGMLLYRPGETVQPTGAGASMGASKQGRYGRYRERVGCHQPILRRAFQWALRGKAFKIRCRDNWC</sequence>
<reference evidence="3 4" key="1">
    <citation type="journal article" name="Sci. Rep.">
        <title>Genome-scale phylogenetic analyses confirm Olpidium as the closest living zoosporic fungus to the non-flagellated, terrestrial fungi.</title>
        <authorList>
            <person name="Chang Y."/>
            <person name="Rochon D."/>
            <person name="Sekimoto S."/>
            <person name="Wang Y."/>
            <person name="Chovatia M."/>
            <person name="Sandor L."/>
            <person name="Salamov A."/>
            <person name="Grigoriev I.V."/>
            <person name="Stajich J.E."/>
            <person name="Spatafora J.W."/>
        </authorList>
    </citation>
    <scope>NUCLEOTIDE SEQUENCE [LARGE SCALE GENOMIC DNA]</scope>
    <source>
        <strain evidence="3">S191</strain>
    </source>
</reference>
<proteinExistence type="predicted"/>
<evidence type="ECO:0000259" key="2">
    <source>
        <dbReference type="Pfam" id="PF07727"/>
    </source>
</evidence>
<keyword evidence="3" id="KW-0548">Nucleotidyltransferase</keyword>
<protein>
    <submittedName>
        <fullName evidence="3">Reverse transcriptase (RNA-dependent DNA polymerase)-domain-containing protein</fullName>
    </submittedName>
</protein>
<gene>
    <name evidence="3" type="ORF">BJ554DRAFT_7310</name>
</gene>
<keyword evidence="3" id="KW-0808">Transferase</keyword>
<comment type="caution">
    <text evidence="3">The sequence shown here is derived from an EMBL/GenBank/DDBJ whole genome shotgun (WGS) entry which is preliminary data.</text>
</comment>
<evidence type="ECO:0000313" key="3">
    <source>
        <dbReference type="EMBL" id="KAG5460616.1"/>
    </source>
</evidence>
<dbReference type="GO" id="GO:0003964">
    <property type="term" value="F:RNA-directed DNA polymerase activity"/>
    <property type="evidence" value="ECO:0007669"/>
    <property type="project" value="UniProtKB-KW"/>
</dbReference>
<evidence type="ECO:0000313" key="4">
    <source>
        <dbReference type="Proteomes" id="UP000673691"/>
    </source>
</evidence>
<feature type="domain" description="Reverse transcriptase Ty1/copia-type" evidence="2">
    <location>
        <begin position="5"/>
        <end position="118"/>
    </location>
</feature>
<organism evidence="3 4">
    <name type="scientific">Olpidium bornovanus</name>
    <dbReference type="NCBI Taxonomy" id="278681"/>
    <lineage>
        <taxon>Eukaryota</taxon>
        <taxon>Fungi</taxon>
        <taxon>Fungi incertae sedis</taxon>
        <taxon>Olpidiomycota</taxon>
        <taxon>Olpidiomycotina</taxon>
        <taxon>Olpidiomycetes</taxon>
        <taxon>Olpidiales</taxon>
        <taxon>Olpidiaceae</taxon>
        <taxon>Olpidium</taxon>
    </lineage>
</organism>
<dbReference type="AlphaFoldDB" id="A0A8H7ZW57"/>
<dbReference type="OrthoDB" id="8048545at2759"/>